<keyword evidence="2" id="KW-1185">Reference proteome</keyword>
<organism evidence="1 2">
    <name type="scientific">Flavobacterium chuncheonense</name>
    <dbReference type="NCBI Taxonomy" id="2026653"/>
    <lineage>
        <taxon>Bacteria</taxon>
        <taxon>Pseudomonadati</taxon>
        <taxon>Bacteroidota</taxon>
        <taxon>Flavobacteriia</taxon>
        <taxon>Flavobacteriales</taxon>
        <taxon>Flavobacteriaceae</taxon>
        <taxon>Flavobacterium</taxon>
    </lineage>
</organism>
<evidence type="ECO:0000313" key="2">
    <source>
        <dbReference type="Proteomes" id="UP001597534"/>
    </source>
</evidence>
<sequence>MTETIGKVILCYNIAEKHKEAKDALLDMGYFDDFWIFKKEKIYNLTEDTLWHPKKRVSDATKDIKAICNRLDIALLKSVAVLAANEIDAYNGEIHHTNEIVKKEEVLQK</sequence>
<gene>
    <name evidence="1" type="ORF">ACFS5J_06795</name>
</gene>
<dbReference type="Proteomes" id="UP001597534">
    <property type="component" value="Unassembled WGS sequence"/>
</dbReference>
<dbReference type="EMBL" id="JBHUPC010000012">
    <property type="protein sequence ID" value="MFD2891715.1"/>
    <property type="molecule type" value="Genomic_DNA"/>
</dbReference>
<dbReference type="RefSeq" id="WP_379811317.1">
    <property type="nucleotide sequence ID" value="NZ_JBHUPC010000012.1"/>
</dbReference>
<evidence type="ECO:0000313" key="1">
    <source>
        <dbReference type="EMBL" id="MFD2891715.1"/>
    </source>
</evidence>
<reference evidence="2" key="1">
    <citation type="journal article" date="2019" name="Int. J. Syst. Evol. Microbiol.">
        <title>The Global Catalogue of Microorganisms (GCM) 10K type strain sequencing project: providing services to taxonomists for standard genome sequencing and annotation.</title>
        <authorList>
            <consortium name="The Broad Institute Genomics Platform"/>
            <consortium name="The Broad Institute Genome Sequencing Center for Infectious Disease"/>
            <person name="Wu L."/>
            <person name="Ma J."/>
        </authorList>
    </citation>
    <scope>NUCLEOTIDE SEQUENCE [LARGE SCALE GENOMIC DNA]</scope>
    <source>
        <strain evidence="2">KCTC 22671</strain>
    </source>
</reference>
<accession>A0ABW5YMT0</accession>
<proteinExistence type="predicted"/>
<protein>
    <submittedName>
        <fullName evidence="1">Uncharacterized protein</fullName>
    </submittedName>
</protein>
<comment type="caution">
    <text evidence="1">The sequence shown here is derived from an EMBL/GenBank/DDBJ whole genome shotgun (WGS) entry which is preliminary data.</text>
</comment>
<name>A0ABW5YMT0_9FLAO</name>